<feature type="transmembrane region" description="Helical" evidence="1">
    <location>
        <begin position="30"/>
        <end position="51"/>
    </location>
</feature>
<organism evidence="2 3">
    <name type="scientific">Bacillus mesophilus</name>
    <dbReference type="NCBI Taxonomy" id="1808955"/>
    <lineage>
        <taxon>Bacteria</taxon>
        <taxon>Bacillati</taxon>
        <taxon>Bacillota</taxon>
        <taxon>Bacilli</taxon>
        <taxon>Bacillales</taxon>
        <taxon>Bacillaceae</taxon>
        <taxon>Bacillus</taxon>
    </lineage>
</organism>
<keyword evidence="1" id="KW-0472">Membrane</keyword>
<gene>
    <name evidence="2" type="ORF">G4D63_12545</name>
</gene>
<protein>
    <submittedName>
        <fullName evidence="2">Uncharacterized protein</fullName>
    </submittedName>
</protein>
<name>A0A6M0QBY8_9BACI</name>
<keyword evidence="1" id="KW-0812">Transmembrane</keyword>
<reference evidence="2 3" key="1">
    <citation type="submission" date="2020-02" db="EMBL/GenBank/DDBJ databases">
        <title>Bacillus aquiflavi sp. nov., isolated from yellow water of strong flavor Chinese baijiu in Yibin region of China.</title>
        <authorList>
            <person name="Xie J."/>
        </authorList>
    </citation>
    <scope>NUCLEOTIDE SEQUENCE [LARGE SCALE GENOMIC DNA]</scope>
    <source>
        <strain evidence="2 3">SA4</strain>
    </source>
</reference>
<dbReference type="EMBL" id="JAAIWM010000004">
    <property type="protein sequence ID" value="NEY72558.1"/>
    <property type="molecule type" value="Genomic_DNA"/>
</dbReference>
<dbReference type="RefSeq" id="WP_163180023.1">
    <property type="nucleotide sequence ID" value="NZ_JAAIWM010000004.1"/>
</dbReference>
<sequence length="58" mass="6543">MIIRILLIVGLITDVVITVFMLTFIDEIGILMFIVVVAFLFGGTIFSYRMLRKGFKGS</sequence>
<dbReference type="AlphaFoldDB" id="A0A6M0QBY8"/>
<accession>A0A6M0QBY8</accession>
<dbReference type="Proteomes" id="UP000481043">
    <property type="component" value="Unassembled WGS sequence"/>
</dbReference>
<keyword evidence="3" id="KW-1185">Reference proteome</keyword>
<evidence type="ECO:0000313" key="2">
    <source>
        <dbReference type="EMBL" id="NEY72558.1"/>
    </source>
</evidence>
<evidence type="ECO:0000256" key="1">
    <source>
        <dbReference type="SAM" id="Phobius"/>
    </source>
</evidence>
<proteinExistence type="predicted"/>
<keyword evidence="1" id="KW-1133">Transmembrane helix</keyword>
<comment type="caution">
    <text evidence="2">The sequence shown here is derived from an EMBL/GenBank/DDBJ whole genome shotgun (WGS) entry which is preliminary data.</text>
</comment>
<feature type="transmembrane region" description="Helical" evidence="1">
    <location>
        <begin position="5"/>
        <end position="24"/>
    </location>
</feature>
<evidence type="ECO:0000313" key="3">
    <source>
        <dbReference type="Proteomes" id="UP000481043"/>
    </source>
</evidence>